<feature type="compositionally biased region" description="Basic and acidic residues" evidence="4">
    <location>
        <begin position="530"/>
        <end position="548"/>
    </location>
</feature>
<accession>A0A915C3P4</accession>
<protein>
    <submittedName>
        <fullName evidence="6 7">Protein phosphatase 1 regulatory subunit 37</fullName>
    </submittedName>
</protein>
<evidence type="ECO:0000256" key="4">
    <source>
        <dbReference type="SAM" id="MobiDB-lite"/>
    </source>
</evidence>
<comment type="similarity">
    <text evidence="3">Belongs to the PPP1R37 family.</text>
</comment>
<feature type="region of interest" description="Disordered" evidence="4">
    <location>
        <begin position="509"/>
        <end position="552"/>
    </location>
</feature>
<feature type="region of interest" description="Disordered" evidence="4">
    <location>
        <begin position="1269"/>
        <end position="1311"/>
    </location>
</feature>
<evidence type="ECO:0000313" key="6">
    <source>
        <dbReference type="WBParaSite" id="PgR079_g039_t01"/>
    </source>
</evidence>
<keyword evidence="1" id="KW-0433">Leucine-rich repeat</keyword>
<feature type="region of interest" description="Disordered" evidence="4">
    <location>
        <begin position="42"/>
        <end position="65"/>
    </location>
</feature>
<evidence type="ECO:0000256" key="1">
    <source>
        <dbReference type="ARBA" id="ARBA00022614"/>
    </source>
</evidence>
<dbReference type="WBParaSite" id="PgR079_g039_t01">
    <property type="protein sequence ID" value="PgR079_g039_t01"/>
    <property type="gene ID" value="PgR079_g039"/>
</dbReference>
<dbReference type="InterPro" id="IPR051279">
    <property type="entry name" value="PP1-Reg/Actin-Interact_Protein"/>
</dbReference>
<proteinExistence type="inferred from homology"/>
<dbReference type="Pfam" id="PF13516">
    <property type="entry name" value="LRR_6"/>
    <property type="match status" value="2"/>
</dbReference>
<feature type="compositionally biased region" description="Low complexity" evidence="4">
    <location>
        <begin position="509"/>
        <end position="522"/>
    </location>
</feature>
<sequence>MSMKLFTGLQDFLGLYDPTVSPSTTNSSTSHIASLFGTAANNRHTQQQQHRKRSPSLLNKQELGDERISRCSHSRSVHFPENEDQLVSGYHEAPTNSFHLKQCHETSLIAESYSNACKLAKVAPNPSVEHQIACFHQIVGVRQECLSLKGQRLSQAHMECLEEIFRRVQFDTLDFEYTFIDDDAAVSLAEMLEFYDSTVKLNLSFNKQINIRGWQALFRAIKNCQSLQLLNLRYTSLSDRAIPVLARTLRTQPTLTTLHLENVSLSGKNLLLLVCALKTNTVLRELYLGENNLQPADGAHLYQMIVGNSSIEMLDLRNNQLQDGGLRHICDALRNKETLEKSALSALVLWNNRLTSGSMDALANALLENSKLETLNIGSNNLSVEGIMALKPALLANSSLQRLGLQATNLDCQCAIVLAECLADNKIMVRVDLRDNAQVGSAGLLALHLAMKMNTSITLLNLDNSCAKSSSAKVKEYHEQFKLYFDEIKSFCERNKQLALQKLSVQSSTSEVTSDSESSDSGQADDQDDKQEAAAETKDREDGTKVEGDDACEMRQVVPVVTRQKNFDSPSHRKKHIWKFTRSSSLTCTELVEDINERILQMSRSCSTLDSAVEEQPSLPSPQKALVALPAPSQPKGLAEVGKSPSLPSLALLASATDSTATIKKQNQRFAVSLSSHSASNPDLRRPVSPRFKVMPVTVSSSQTLVKSTSLSMASNEAVVEKGIASSSLSESIPSKTLEMNAASENSNNTYERSTSKFVDVSSEVMDNDGNSAALSKVEKKDGNVGPDLSAASAISKASSRAYPSSADMGSNSAPSPIPSLAASSDSLNIIETEKSKSEIICSSKVAETGRKPLDRHPHNDETVRAFEKSTQSCTKSAQFVEEVCDGEPCSRMLIEGHCEGGYSTGATSNFCSQSSDNRCSSSSLSENSKSSMCPDVINGDKWRVADVANLSDSCDGDLSRVVLPTTADVGTISAPKYSTLDNVEVLVKNLSGTTKKSSLHAECSVAYREPLLESGQPIATIDMQVSTSKSESSGRDHPNDCDTDDFVFVVSSREVTPEKLPAGCNIEVIPQEDRSQFTSSANDEDPSGKIEAVMCTDDVEFSEKCAGEYMTERSGGMNRDESAAIKTLEVDSWQKTVICDDERTSDTTTCADITQKFLDNDCLGKVACGNKKLDVVSDSPPEVRQAQCVVLVARTTNANSRNGEPDVFVNVENDEDPQGVLCRYPSTTHPMRDALCLNVKASDEEVVRKVVKDLVNFTAFEMGDEDGFQYSGLRSPPPSHLTSPMKRRVDSFSPPRNPSAEASDCRNGESDEEVVHSIMRALVRDVLLKEKEVLSISLRKKRERLNRELHSHKLP</sequence>
<evidence type="ECO:0000313" key="7">
    <source>
        <dbReference type="WBParaSite" id="PgR079_g039_t02"/>
    </source>
</evidence>
<dbReference type="SUPFAM" id="SSF52047">
    <property type="entry name" value="RNI-like"/>
    <property type="match status" value="1"/>
</dbReference>
<dbReference type="Gene3D" id="3.80.10.10">
    <property type="entry name" value="Ribonuclease Inhibitor"/>
    <property type="match status" value="1"/>
</dbReference>
<evidence type="ECO:0000313" key="5">
    <source>
        <dbReference type="Proteomes" id="UP000887569"/>
    </source>
</evidence>
<dbReference type="CDD" id="cd00116">
    <property type="entry name" value="LRR_RI"/>
    <property type="match status" value="1"/>
</dbReference>
<dbReference type="WBParaSite" id="PgR079_g039_t03">
    <property type="protein sequence ID" value="PgR079_g039_t03"/>
    <property type="gene ID" value="PgR079_g039"/>
</dbReference>
<reference evidence="6 7" key="1">
    <citation type="submission" date="2022-11" db="UniProtKB">
        <authorList>
            <consortium name="WormBaseParasite"/>
        </authorList>
    </citation>
    <scope>IDENTIFICATION</scope>
</reference>
<dbReference type="PANTHER" id="PTHR24112">
    <property type="entry name" value="LEUCINE-RICH REPEAT, ISOFORM F-RELATED"/>
    <property type="match status" value="1"/>
</dbReference>
<organism evidence="5 7">
    <name type="scientific">Parascaris univalens</name>
    <name type="common">Nematode worm</name>
    <dbReference type="NCBI Taxonomy" id="6257"/>
    <lineage>
        <taxon>Eukaryota</taxon>
        <taxon>Metazoa</taxon>
        <taxon>Ecdysozoa</taxon>
        <taxon>Nematoda</taxon>
        <taxon>Chromadorea</taxon>
        <taxon>Rhabditida</taxon>
        <taxon>Spirurina</taxon>
        <taxon>Ascaridomorpha</taxon>
        <taxon>Ascaridoidea</taxon>
        <taxon>Ascarididae</taxon>
        <taxon>Parascaris</taxon>
    </lineage>
</organism>
<dbReference type="InterPro" id="IPR001611">
    <property type="entry name" value="Leu-rich_rpt"/>
</dbReference>
<name>A0A915C3P4_PARUN</name>
<dbReference type="WBParaSite" id="PgR079_g039_t02">
    <property type="protein sequence ID" value="PgR079_g039_t02"/>
    <property type="gene ID" value="PgR079_g039"/>
</dbReference>
<dbReference type="WBParaSite" id="PgR079_g039_t04">
    <property type="protein sequence ID" value="PgR079_g039_t04"/>
    <property type="gene ID" value="PgR079_g039"/>
</dbReference>
<keyword evidence="5" id="KW-1185">Reference proteome</keyword>
<keyword evidence="2" id="KW-0677">Repeat</keyword>
<dbReference type="PANTHER" id="PTHR24112:SF9">
    <property type="entry name" value="PROTEIN PHOSPHATASE 1 REGULATORY SUBUNIT 37"/>
    <property type="match status" value="1"/>
</dbReference>
<dbReference type="SMART" id="SM00368">
    <property type="entry name" value="LRR_RI"/>
    <property type="match status" value="6"/>
</dbReference>
<evidence type="ECO:0000256" key="3">
    <source>
        <dbReference type="ARBA" id="ARBA00038315"/>
    </source>
</evidence>
<dbReference type="InterPro" id="IPR032675">
    <property type="entry name" value="LRR_dom_sf"/>
</dbReference>
<dbReference type="Proteomes" id="UP000887569">
    <property type="component" value="Unplaced"/>
</dbReference>
<evidence type="ECO:0000256" key="2">
    <source>
        <dbReference type="ARBA" id="ARBA00022737"/>
    </source>
</evidence>